<keyword evidence="3" id="KW-0488">Methylation</keyword>
<dbReference type="Pfam" id="PF08143">
    <property type="entry name" value="CBFNT"/>
    <property type="match status" value="1"/>
</dbReference>
<gene>
    <name evidence="15" type="primary">LOC107559302</name>
</gene>
<evidence type="ECO:0000313" key="15">
    <source>
        <dbReference type="Ensembl" id="ENSSGRP00000045632.1"/>
    </source>
</evidence>
<keyword evidence="10" id="KW-0007">Acetylation</keyword>
<dbReference type="SMART" id="SM00360">
    <property type="entry name" value="RRM"/>
    <property type="match status" value="2"/>
</dbReference>
<evidence type="ECO:0000256" key="7">
    <source>
        <dbReference type="ARBA" id="ARBA00022737"/>
    </source>
</evidence>
<keyword evidence="4" id="KW-0963">Cytoplasm</keyword>
<keyword evidence="6" id="KW-0597">Phosphoprotein</keyword>
<keyword evidence="7" id="KW-0677">Repeat</keyword>
<dbReference type="InterPro" id="IPR034846">
    <property type="entry name" value="hnRNPAB_RRM1"/>
</dbReference>
<dbReference type="FunFam" id="3.30.70.330:FF:000030">
    <property type="entry name" value="Heterogeneous nuclear ribonucleoprotein d0 isoform"/>
    <property type="match status" value="1"/>
</dbReference>
<feature type="region of interest" description="Disordered" evidence="13">
    <location>
        <begin position="1"/>
        <end position="69"/>
    </location>
</feature>
<dbReference type="GO" id="GO:0003723">
    <property type="term" value="F:RNA binding"/>
    <property type="evidence" value="ECO:0007669"/>
    <property type="project" value="UniProtKB-UniRule"/>
</dbReference>
<evidence type="ECO:0000256" key="8">
    <source>
        <dbReference type="ARBA" id="ARBA00022843"/>
    </source>
</evidence>
<dbReference type="PANTHER" id="PTHR48033:SF1">
    <property type="entry name" value="HETEROGENEOUS NUCLEAR RIBONUCLEOPROTEIN A_B"/>
    <property type="match status" value="1"/>
</dbReference>
<evidence type="ECO:0000256" key="1">
    <source>
        <dbReference type="ARBA" id="ARBA00004123"/>
    </source>
</evidence>
<dbReference type="PANTHER" id="PTHR48033">
    <property type="entry name" value="RNA-BINDING (RRM/RBD/RNP MOTIFS) FAMILY PROTEIN"/>
    <property type="match status" value="1"/>
</dbReference>
<evidence type="ECO:0000256" key="12">
    <source>
        <dbReference type="PROSITE-ProRule" id="PRU00176"/>
    </source>
</evidence>
<dbReference type="InterPro" id="IPR012677">
    <property type="entry name" value="Nucleotide-bd_a/b_plait_sf"/>
</dbReference>
<dbReference type="GO" id="GO:0051252">
    <property type="term" value="P:regulation of RNA metabolic process"/>
    <property type="evidence" value="ECO:0007669"/>
    <property type="project" value="UniProtKB-ARBA"/>
</dbReference>
<dbReference type="GO" id="GO:0000785">
    <property type="term" value="C:chromatin"/>
    <property type="evidence" value="ECO:0007669"/>
    <property type="project" value="TreeGrafter"/>
</dbReference>
<keyword evidence="9 12" id="KW-0694">RNA-binding</keyword>
<evidence type="ECO:0000256" key="13">
    <source>
        <dbReference type="SAM" id="MobiDB-lite"/>
    </source>
</evidence>
<accession>A0A672N6V4</accession>
<reference evidence="15" key="1">
    <citation type="submission" date="2025-08" db="UniProtKB">
        <authorList>
            <consortium name="Ensembl"/>
        </authorList>
    </citation>
    <scope>IDENTIFICATION</scope>
</reference>
<dbReference type="GO" id="GO:0010557">
    <property type="term" value="P:positive regulation of macromolecule biosynthetic process"/>
    <property type="evidence" value="ECO:0007669"/>
    <property type="project" value="UniProtKB-ARBA"/>
</dbReference>
<dbReference type="Ensembl" id="ENSSGRT00000048820.1">
    <property type="protein sequence ID" value="ENSSGRP00000045632.1"/>
    <property type="gene ID" value="ENSSGRG00000024488.1"/>
</dbReference>
<dbReference type="Proteomes" id="UP000472262">
    <property type="component" value="Unassembled WGS sequence"/>
</dbReference>
<sequence>MSDAEQHYMETSENGHEDDLNGAEQYEEGTGDEQAGAQGDAGGDDTAGDEEDPQNGSSDGGQIDASKGEEDAGKMFVGGLSWDTSKKDLKDYFSKFGEVTDCTIKMDPNTGRSRGFGFILFKESASVDKVLAQKEHRLDGRQIDPKKAMAMKKEPAKKIFVGGLNPETTEERIREYFGAFGEIETIELPMDPKTNKRRGFVFITFKEEEAVKKVLEKKYHNVSGTKDTSGKEGLVSQGQNWNQGYNNYWNQGYGNQGYGYGGQQGYGGYGGYGNYDYTGGYYGYGGGYDYNQGNTSYGKTPRRGAHQSSYKPY</sequence>
<dbReference type="InterPro" id="IPR000504">
    <property type="entry name" value="RRM_dom"/>
</dbReference>
<evidence type="ECO:0000256" key="5">
    <source>
        <dbReference type="ARBA" id="ARBA00022499"/>
    </source>
</evidence>
<dbReference type="Gene3D" id="3.30.70.330">
    <property type="match status" value="2"/>
</dbReference>
<reference evidence="15" key="2">
    <citation type="submission" date="2025-09" db="UniProtKB">
        <authorList>
            <consortium name="Ensembl"/>
        </authorList>
    </citation>
    <scope>IDENTIFICATION</scope>
</reference>
<evidence type="ECO:0000256" key="4">
    <source>
        <dbReference type="ARBA" id="ARBA00022490"/>
    </source>
</evidence>
<name>A0A672N6V4_SINGR</name>
<evidence type="ECO:0000256" key="11">
    <source>
        <dbReference type="ARBA" id="ARBA00023242"/>
    </source>
</evidence>
<evidence type="ECO:0000256" key="9">
    <source>
        <dbReference type="ARBA" id="ARBA00022884"/>
    </source>
</evidence>
<evidence type="ECO:0000256" key="6">
    <source>
        <dbReference type="ARBA" id="ARBA00022553"/>
    </source>
</evidence>
<feature type="compositionally biased region" description="Acidic residues" evidence="13">
    <location>
        <begin position="42"/>
        <end position="53"/>
    </location>
</feature>
<proteinExistence type="predicted"/>
<keyword evidence="5" id="KW-1017">Isopeptide bond</keyword>
<dbReference type="GO" id="GO:0010468">
    <property type="term" value="P:regulation of gene expression"/>
    <property type="evidence" value="ECO:0007669"/>
    <property type="project" value="UniProtKB-ARBA"/>
</dbReference>
<comment type="subcellular location">
    <subcellularLocation>
        <location evidence="2">Cytoplasm</location>
    </subcellularLocation>
    <subcellularLocation>
        <location evidence="1">Nucleus</location>
    </subcellularLocation>
</comment>
<dbReference type="Pfam" id="PF00076">
    <property type="entry name" value="RRM_1"/>
    <property type="match status" value="2"/>
</dbReference>
<dbReference type="PROSITE" id="PS50102">
    <property type="entry name" value="RRM"/>
    <property type="match status" value="2"/>
</dbReference>
<dbReference type="CDD" id="cd12757">
    <property type="entry name" value="RRM1_hnRNPAB"/>
    <property type="match status" value="1"/>
</dbReference>
<organism evidence="15 16">
    <name type="scientific">Sinocyclocheilus grahami</name>
    <name type="common">Dianchi golden-line fish</name>
    <name type="synonym">Barbus grahami</name>
    <dbReference type="NCBI Taxonomy" id="75366"/>
    <lineage>
        <taxon>Eukaryota</taxon>
        <taxon>Metazoa</taxon>
        <taxon>Chordata</taxon>
        <taxon>Craniata</taxon>
        <taxon>Vertebrata</taxon>
        <taxon>Euteleostomi</taxon>
        <taxon>Actinopterygii</taxon>
        <taxon>Neopterygii</taxon>
        <taxon>Teleostei</taxon>
        <taxon>Ostariophysi</taxon>
        <taxon>Cypriniformes</taxon>
        <taxon>Cyprinidae</taxon>
        <taxon>Cyprininae</taxon>
        <taxon>Sinocyclocheilus</taxon>
    </lineage>
</organism>
<evidence type="ECO:0000259" key="14">
    <source>
        <dbReference type="PROSITE" id="PS50102"/>
    </source>
</evidence>
<dbReference type="GO" id="GO:0005654">
    <property type="term" value="C:nucleoplasm"/>
    <property type="evidence" value="ECO:0007669"/>
    <property type="project" value="TreeGrafter"/>
</dbReference>
<feature type="domain" description="RRM" evidence="14">
    <location>
        <begin position="73"/>
        <end position="158"/>
    </location>
</feature>
<dbReference type="GO" id="GO:0005737">
    <property type="term" value="C:cytoplasm"/>
    <property type="evidence" value="ECO:0007669"/>
    <property type="project" value="UniProtKB-SubCell"/>
</dbReference>
<keyword evidence="11" id="KW-0539">Nucleus</keyword>
<evidence type="ECO:0000256" key="10">
    <source>
        <dbReference type="ARBA" id="ARBA00022990"/>
    </source>
</evidence>
<protein>
    <submittedName>
        <fullName evidence="15">Heterogeneous nuclear ribonucleoprotein A/B-like</fullName>
    </submittedName>
</protein>
<dbReference type="SUPFAM" id="SSF54928">
    <property type="entry name" value="RNA-binding domain, RBD"/>
    <property type="match status" value="2"/>
</dbReference>
<feature type="domain" description="RRM" evidence="14">
    <location>
        <begin position="157"/>
        <end position="240"/>
    </location>
</feature>
<dbReference type="InterPro" id="IPR012956">
    <property type="entry name" value="CARG-binding_factor_N"/>
</dbReference>
<feature type="compositionally biased region" description="Basic and acidic residues" evidence="13">
    <location>
        <begin position="1"/>
        <end position="19"/>
    </location>
</feature>
<dbReference type="AlphaFoldDB" id="A0A672N6V4"/>
<dbReference type="InterPro" id="IPR035979">
    <property type="entry name" value="RBD_domain_sf"/>
</dbReference>
<keyword evidence="8" id="KW-0832">Ubl conjugation</keyword>
<evidence type="ECO:0000256" key="3">
    <source>
        <dbReference type="ARBA" id="ARBA00022481"/>
    </source>
</evidence>
<keyword evidence="16" id="KW-1185">Reference proteome</keyword>
<evidence type="ECO:0000256" key="2">
    <source>
        <dbReference type="ARBA" id="ARBA00004496"/>
    </source>
</evidence>
<evidence type="ECO:0000313" key="16">
    <source>
        <dbReference type="Proteomes" id="UP000472262"/>
    </source>
</evidence>